<dbReference type="AlphaFoldDB" id="A0A9X3CLL1"/>
<keyword evidence="3" id="KW-1185">Reference proteome</keyword>
<feature type="transmembrane region" description="Helical" evidence="1">
    <location>
        <begin position="30"/>
        <end position="51"/>
    </location>
</feature>
<keyword evidence="1" id="KW-0472">Membrane</keyword>
<sequence>MDHKPPSTYILREMVDVDIPEPISWFPQTLGWKIVAVVFVAILLVVIAKLVMHWWKNRYRGEALQAIQQVNVLEPEAEYQIFLVMKAVLRYRDKEAAALYGVDFLTTLDRMNPSNPVWVPNDRCHVDEHLGMQWMESIVNPKSALTHEQKQTLVSELKQWILHHDSGDAHVTC</sequence>
<comment type="caution">
    <text evidence="2">The sequence shown here is derived from an EMBL/GenBank/DDBJ whole genome shotgun (WGS) entry which is preliminary data.</text>
</comment>
<evidence type="ECO:0000313" key="2">
    <source>
        <dbReference type="EMBL" id="MCW8345429.1"/>
    </source>
</evidence>
<accession>A0A9X3CLL1</accession>
<evidence type="ECO:0000256" key="1">
    <source>
        <dbReference type="SAM" id="Phobius"/>
    </source>
</evidence>
<protein>
    <submittedName>
        <fullName evidence="2">DUF4381 domain-containing protein</fullName>
    </submittedName>
</protein>
<dbReference type="InterPro" id="IPR025489">
    <property type="entry name" value="DUF4381"/>
</dbReference>
<dbReference type="EMBL" id="JAKRRY010000004">
    <property type="protein sequence ID" value="MCW8345429.1"/>
    <property type="molecule type" value="Genomic_DNA"/>
</dbReference>
<proteinExistence type="predicted"/>
<gene>
    <name evidence="2" type="ORF">MD535_05205</name>
</gene>
<dbReference type="Proteomes" id="UP001155587">
    <property type="component" value="Unassembled WGS sequence"/>
</dbReference>
<keyword evidence="1" id="KW-0812">Transmembrane</keyword>
<name>A0A9X3CLL1_9VIBR</name>
<evidence type="ECO:0000313" key="3">
    <source>
        <dbReference type="Proteomes" id="UP001155587"/>
    </source>
</evidence>
<dbReference type="RefSeq" id="WP_265673870.1">
    <property type="nucleotide sequence ID" value="NZ_JAKRRY010000004.1"/>
</dbReference>
<organism evidence="2 3">
    <name type="scientific">Vibrio qingdaonensis</name>
    <dbReference type="NCBI Taxonomy" id="2829491"/>
    <lineage>
        <taxon>Bacteria</taxon>
        <taxon>Pseudomonadati</taxon>
        <taxon>Pseudomonadota</taxon>
        <taxon>Gammaproteobacteria</taxon>
        <taxon>Vibrionales</taxon>
        <taxon>Vibrionaceae</taxon>
        <taxon>Vibrio</taxon>
    </lineage>
</organism>
<keyword evidence="1" id="KW-1133">Transmembrane helix</keyword>
<reference evidence="2" key="1">
    <citation type="submission" date="2022-02" db="EMBL/GenBank/DDBJ databases">
        <title>Vibrio sp. nov, a new bacterium isolated from seawater.</title>
        <authorList>
            <person name="Yuan Y."/>
        </authorList>
    </citation>
    <scope>NUCLEOTIDE SEQUENCE</scope>
    <source>
        <strain evidence="2">ZSDZ65</strain>
    </source>
</reference>
<dbReference type="Pfam" id="PF14316">
    <property type="entry name" value="DUF4381"/>
    <property type="match status" value="1"/>
</dbReference>